<organism evidence="1 2">
    <name type="scientific">Achromobacter veterisilvae</name>
    <dbReference type="NCBI Taxonomy" id="2069367"/>
    <lineage>
        <taxon>Bacteria</taxon>
        <taxon>Pseudomonadati</taxon>
        <taxon>Pseudomonadota</taxon>
        <taxon>Betaproteobacteria</taxon>
        <taxon>Burkholderiales</taxon>
        <taxon>Alcaligenaceae</taxon>
        <taxon>Achromobacter</taxon>
    </lineage>
</organism>
<dbReference type="RefSeq" id="WP_338881532.1">
    <property type="nucleotide sequence ID" value="NZ_CP148753.1"/>
</dbReference>
<accession>A0ABZ2S8I2</accession>
<gene>
    <name evidence="1" type="ORF">WHX56_14055</name>
</gene>
<evidence type="ECO:0000313" key="2">
    <source>
        <dbReference type="Proteomes" id="UP001456224"/>
    </source>
</evidence>
<evidence type="ECO:0000313" key="1">
    <source>
        <dbReference type="EMBL" id="WXR76568.1"/>
    </source>
</evidence>
<proteinExistence type="predicted"/>
<name>A0ABZ2S8I2_9BURK</name>
<reference evidence="1 2" key="1">
    <citation type="submission" date="2024-03" db="EMBL/GenBank/DDBJ databases">
        <title>Reference genomes for the five species model microbial community.</title>
        <authorList>
            <person name="Padfield D."/>
        </authorList>
    </citation>
    <scope>NUCLEOTIDE SEQUENCE [LARGE SCALE GENOMIC DNA]</scope>
    <source>
        <strain evidence="1 2">AB1</strain>
    </source>
</reference>
<protein>
    <submittedName>
        <fullName evidence="1">Uncharacterized protein</fullName>
    </submittedName>
</protein>
<dbReference type="EMBL" id="CP148753">
    <property type="protein sequence ID" value="WXR76568.1"/>
    <property type="molecule type" value="Genomic_DNA"/>
</dbReference>
<dbReference type="Proteomes" id="UP001456224">
    <property type="component" value="Chromosome"/>
</dbReference>
<keyword evidence="2" id="KW-1185">Reference proteome</keyword>
<sequence length="90" mass="9836">MDAQLKGHLDALTFALGKQIRAACKTEDARVEESERLRGFADSLLQAARANSSNPPALDPQQQEYLSAFHETTDKLIDNIRGPSAPGKRS</sequence>